<accession>A0A8J3IRM7</accession>
<keyword evidence="2" id="KW-1185">Reference proteome</keyword>
<protein>
    <submittedName>
        <fullName evidence="1">Uncharacterized protein</fullName>
    </submittedName>
</protein>
<dbReference type="Proteomes" id="UP000597444">
    <property type="component" value="Unassembled WGS sequence"/>
</dbReference>
<comment type="caution">
    <text evidence="1">The sequence shown here is derived from an EMBL/GenBank/DDBJ whole genome shotgun (WGS) entry which is preliminary data.</text>
</comment>
<sequence length="77" mass="8964">MEFHDQRVTLGDIECYGTFNEMPYALLAINAIDQEDHCVVDLPRLLWIELGVWILDPGNERRQRDAERILDALKTAH</sequence>
<organism evidence="1 2">
    <name type="scientific">Reticulibacter mediterranei</name>
    <dbReference type="NCBI Taxonomy" id="2778369"/>
    <lineage>
        <taxon>Bacteria</taxon>
        <taxon>Bacillati</taxon>
        <taxon>Chloroflexota</taxon>
        <taxon>Ktedonobacteria</taxon>
        <taxon>Ktedonobacterales</taxon>
        <taxon>Reticulibacteraceae</taxon>
        <taxon>Reticulibacter</taxon>
    </lineage>
</organism>
<name>A0A8J3IRM7_9CHLR</name>
<evidence type="ECO:0000313" key="2">
    <source>
        <dbReference type="Proteomes" id="UP000597444"/>
    </source>
</evidence>
<evidence type="ECO:0000313" key="1">
    <source>
        <dbReference type="EMBL" id="GHO99521.1"/>
    </source>
</evidence>
<dbReference type="EMBL" id="BNJK01000002">
    <property type="protein sequence ID" value="GHO99521.1"/>
    <property type="molecule type" value="Genomic_DNA"/>
</dbReference>
<dbReference type="AlphaFoldDB" id="A0A8J3IRM7"/>
<reference evidence="1" key="1">
    <citation type="submission" date="2020-10" db="EMBL/GenBank/DDBJ databases">
        <title>Taxonomic study of unclassified bacteria belonging to the class Ktedonobacteria.</title>
        <authorList>
            <person name="Yabe S."/>
            <person name="Wang C.M."/>
            <person name="Zheng Y."/>
            <person name="Sakai Y."/>
            <person name="Cavaletti L."/>
            <person name="Monciardini P."/>
            <person name="Donadio S."/>
        </authorList>
    </citation>
    <scope>NUCLEOTIDE SEQUENCE</scope>
    <source>
        <strain evidence="1">ID150040</strain>
    </source>
</reference>
<gene>
    <name evidence="1" type="ORF">KSF_095690</name>
</gene>
<proteinExistence type="predicted"/>